<dbReference type="Proteomes" id="UP001499938">
    <property type="component" value="Unassembled WGS sequence"/>
</dbReference>
<comment type="catalytic activity">
    <reaction evidence="8">
        <text>L-histidyl-[protein] + UTP = N(tele)-(5'-uridylyl)-L-histidyl-[protein] + diphosphate</text>
        <dbReference type="Rhea" id="RHEA:83891"/>
        <dbReference type="Rhea" id="RHEA-COMP:9745"/>
        <dbReference type="Rhea" id="RHEA-COMP:20239"/>
        <dbReference type="ChEBI" id="CHEBI:29979"/>
        <dbReference type="ChEBI" id="CHEBI:33019"/>
        <dbReference type="ChEBI" id="CHEBI:46398"/>
        <dbReference type="ChEBI" id="CHEBI:233474"/>
    </reaction>
</comment>
<dbReference type="EC" id="2.7.7.108" evidence="8"/>
<protein>
    <recommendedName>
        <fullName evidence="8">Protein nucleotidyltransferase YdiU</fullName>
        <ecNumber evidence="8">2.7.7.-</ecNumber>
    </recommendedName>
    <alternativeName>
        <fullName evidence="8">Protein adenylyltransferase YdiU</fullName>
        <ecNumber evidence="8">2.7.7.108</ecNumber>
    </alternativeName>
    <alternativeName>
        <fullName evidence="8">Protein uridylyltransferase YdiU</fullName>
        <ecNumber evidence="8">2.7.7.-</ecNumber>
    </alternativeName>
</protein>
<keyword evidence="2 8" id="KW-0808">Transferase</keyword>
<sequence length="531" mass="57227">MPEPDGPSIDKNSPAPIKGDAGDRCGIRALCSPGRGYRGRMTAPTLLAGYAAALPELVSPWQPSLPPLRAGQVPRLLLANDALASELGIGPDWLHTENALSVLGARSVLPHSQPVALAYAGHQFGGFSPMLGDGRAVLLGEIRTPAGDLRDLGLKGSGQTPYSRRGDGRAALGPVLREYLFGEAMHALGIPTTRALAAVTTGDLVFRDGTMRQGAVLTRVAASHLRFGTLELVARSVIPEAREELLRKLVEYAVARHYPELTGSSNPAVALLDSVIEAHARLVAHWTAVGFLHGVMNTDNMSISGETIDYGPCAWLEAYDLDTVFSSIDTAGRYRFGYQGPIALWNLSRFAETLLPLIAEDPNEAVAQATSLLETFADRHGDALRGLFRTKLALRDAQPGDAELIDDLLAGMAAARADYTTTWRFLARWLRGIPMLEVPGVQQVWLERWAARVPGDPRAAADAMDYVNPIYVPRNHLVEAALADAEGGDHTAYDRLLTAVRAPFDERADWADLAEPGPAEFTRQHVTYCGT</sequence>
<dbReference type="InterPro" id="IPR003846">
    <property type="entry name" value="SelO"/>
</dbReference>
<reference evidence="11" key="1">
    <citation type="journal article" date="2019" name="Int. J. Syst. Evol. Microbiol.">
        <title>The Global Catalogue of Microorganisms (GCM) 10K type strain sequencing project: providing services to taxonomists for standard genome sequencing and annotation.</title>
        <authorList>
            <consortium name="The Broad Institute Genomics Platform"/>
            <consortium name="The Broad Institute Genome Sequencing Center for Infectious Disease"/>
            <person name="Wu L."/>
            <person name="Ma J."/>
        </authorList>
    </citation>
    <scope>NUCLEOTIDE SEQUENCE [LARGE SCALE GENOMIC DNA]</scope>
    <source>
        <strain evidence="11">JCM 15592</strain>
    </source>
</reference>
<feature type="binding site" evidence="8">
    <location>
        <position position="300"/>
    </location>
    <ligand>
        <name>Mg(2+)</name>
        <dbReference type="ChEBI" id="CHEBI:18420"/>
    </ligand>
</feature>
<comment type="catalytic activity">
    <reaction evidence="8">
        <text>L-tyrosyl-[protein] + ATP = O-(5'-adenylyl)-L-tyrosyl-[protein] + diphosphate</text>
        <dbReference type="Rhea" id="RHEA:54288"/>
        <dbReference type="Rhea" id="RHEA-COMP:10136"/>
        <dbReference type="Rhea" id="RHEA-COMP:13846"/>
        <dbReference type="ChEBI" id="CHEBI:30616"/>
        <dbReference type="ChEBI" id="CHEBI:33019"/>
        <dbReference type="ChEBI" id="CHEBI:46858"/>
        <dbReference type="ChEBI" id="CHEBI:83624"/>
        <dbReference type="EC" id="2.7.7.108"/>
    </reaction>
</comment>
<feature type="binding site" evidence="8">
    <location>
        <position position="167"/>
    </location>
    <ligand>
        <name>ATP</name>
        <dbReference type="ChEBI" id="CHEBI:30616"/>
    </ligand>
</feature>
<comment type="catalytic activity">
    <reaction evidence="8">
        <text>L-seryl-[protein] + ATP = 3-O-(5'-adenylyl)-L-seryl-[protein] + diphosphate</text>
        <dbReference type="Rhea" id="RHEA:58120"/>
        <dbReference type="Rhea" id="RHEA-COMP:9863"/>
        <dbReference type="Rhea" id="RHEA-COMP:15073"/>
        <dbReference type="ChEBI" id="CHEBI:29999"/>
        <dbReference type="ChEBI" id="CHEBI:30616"/>
        <dbReference type="ChEBI" id="CHEBI:33019"/>
        <dbReference type="ChEBI" id="CHEBI:142516"/>
        <dbReference type="EC" id="2.7.7.108"/>
    </reaction>
</comment>
<keyword evidence="5 8" id="KW-0547">Nucleotide-binding</keyword>
<proteinExistence type="inferred from homology"/>
<keyword evidence="8" id="KW-0464">Manganese</keyword>
<feature type="binding site" evidence="8">
    <location>
        <position position="168"/>
    </location>
    <ligand>
        <name>ATP</name>
        <dbReference type="ChEBI" id="CHEBI:30616"/>
    </ligand>
</feature>
<dbReference type="NCBIfam" id="NF000658">
    <property type="entry name" value="PRK00029.1"/>
    <property type="match status" value="1"/>
</dbReference>
<evidence type="ECO:0000256" key="8">
    <source>
        <dbReference type="HAMAP-Rule" id="MF_00692"/>
    </source>
</evidence>
<evidence type="ECO:0000313" key="11">
    <source>
        <dbReference type="Proteomes" id="UP001499938"/>
    </source>
</evidence>
<comment type="catalytic activity">
    <reaction evidence="8">
        <text>L-threonyl-[protein] + ATP = 3-O-(5'-adenylyl)-L-threonyl-[protein] + diphosphate</text>
        <dbReference type="Rhea" id="RHEA:54292"/>
        <dbReference type="Rhea" id="RHEA-COMP:11060"/>
        <dbReference type="Rhea" id="RHEA-COMP:13847"/>
        <dbReference type="ChEBI" id="CHEBI:30013"/>
        <dbReference type="ChEBI" id="CHEBI:30616"/>
        <dbReference type="ChEBI" id="CHEBI:33019"/>
        <dbReference type="ChEBI" id="CHEBI:138113"/>
        <dbReference type="EC" id="2.7.7.108"/>
    </reaction>
</comment>
<dbReference type="EMBL" id="BAAAPO010000037">
    <property type="protein sequence ID" value="GAA1798108.1"/>
    <property type="molecule type" value="Genomic_DNA"/>
</dbReference>
<evidence type="ECO:0000256" key="6">
    <source>
        <dbReference type="ARBA" id="ARBA00022840"/>
    </source>
</evidence>
<keyword evidence="6 8" id="KW-0067">ATP-binding</keyword>
<evidence type="ECO:0000256" key="5">
    <source>
        <dbReference type="ARBA" id="ARBA00022741"/>
    </source>
</evidence>
<comment type="catalytic activity">
    <reaction evidence="8">
        <text>L-seryl-[protein] + UTP = O-(5'-uridylyl)-L-seryl-[protein] + diphosphate</text>
        <dbReference type="Rhea" id="RHEA:64604"/>
        <dbReference type="Rhea" id="RHEA-COMP:9863"/>
        <dbReference type="Rhea" id="RHEA-COMP:16635"/>
        <dbReference type="ChEBI" id="CHEBI:29999"/>
        <dbReference type="ChEBI" id="CHEBI:33019"/>
        <dbReference type="ChEBI" id="CHEBI:46398"/>
        <dbReference type="ChEBI" id="CHEBI:156051"/>
    </reaction>
</comment>
<feature type="binding site" evidence="8">
    <location>
        <position position="309"/>
    </location>
    <ligand>
        <name>ATP</name>
        <dbReference type="ChEBI" id="CHEBI:30616"/>
    </ligand>
</feature>
<evidence type="ECO:0000256" key="2">
    <source>
        <dbReference type="ARBA" id="ARBA00022679"/>
    </source>
</evidence>
<dbReference type="PANTHER" id="PTHR32057">
    <property type="entry name" value="PROTEIN ADENYLYLTRANSFERASE SELO, MITOCHONDRIAL"/>
    <property type="match status" value="1"/>
</dbReference>
<gene>
    <name evidence="8" type="primary">ydiU</name>
    <name evidence="8" type="synonym">selO</name>
    <name evidence="10" type="ORF">GCM10009811_22680</name>
</gene>
<feature type="binding site" evidence="8">
    <location>
        <position position="134"/>
    </location>
    <ligand>
        <name>ATP</name>
        <dbReference type="ChEBI" id="CHEBI:30616"/>
    </ligand>
</feature>
<feature type="region of interest" description="Disordered" evidence="9">
    <location>
        <begin position="1"/>
        <end position="20"/>
    </location>
</feature>
<comment type="cofactor">
    <cofactor evidence="8">
        <name>Mg(2+)</name>
        <dbReference type="ChEBI" id="CHEBI:18420"/>
    </cofactor>
    <cofactor evidence="8">
        <name>Mn(2+)</name>
        <dbReference type="ChEBI" id="CHEBI:29035"/>
    </cofactor>
</comment>
<comment type="catalytic activity">
    <reaction evidence="8">
        <text>L-tyrosyl-[protein] + UTP = O-(5'-uridylyl)-L-tyrosyl-[protein] + diphosphate</text>
        <dbReference type="Rhea" id="RHEA:83887"/>
        <dbReference type="Rhea" id="RHEA-COMP:10136"/>
        <dbReference type="Rhea" id="RHEA-COMP:20238"/>
        <dbReference type="ChEBI" id="CHEBI:33019"/>
        <dbReference type="ChEBI" id="CHEBI:46398"/>
        <dbReference type="ChEBI" id="CHEBI:46858"/>
        <dbReference type="ChEBI" id="CHEBI:90602"/>
    </reaction>
</comment>
<feature type="binding site" evidence="8">
    <location>
        <position position="309"/>
    </location>
    <ligand>
        <name>Mg(2+)</name>
        <dbReference type="ChEBI" id="CHEBI:18420"/>
    </ligand>
</feature>
<comment type="function">
    <text evidence="8">Nucleotidyltransferase involved in the post-translational modification of proteins. It can catalyze the addition of adenosine monophosphate (AMP) or uridine monophosphate (UMP) to a protein, resulting in modifications known as AMPylation and UMPylation.</text>
</comment>
<feature type="active site" description="Proton acceptor" evidence="8">
    <location>
        <position position="299"/>
    </location>
</feature>
<feature type="binding site" evidence="8">
    <location>
        <position position="132"/>
    </location>
    <ligand>
        <name>ATP</name>
        <dbReference type="ChEBI" id="CHEBI:30616"/>
    </ligand>
</feature>
<evidence type="ECO:0000256" key="7">
    <source>
        <dbReference type="ARBA" id="ARBA00022842"/>
    </source>
</evidence>
<evidence type="ECO:0000256" key="9">
    <source>
        <dbReference type="SAM" id="MobiDB-lite"/>
    </source>
</evidence>
<dbReference type="PANTHER" id="PTHR32057:SF14">
    <property type="entry name" value="PROTEIN ADENYLYLTRANSFERASE SELO, MITOCHONDRIAL"/>
    <property type="match status" value="1"/>
</dbReference>
<name>A0ABP4XY31_9MICO</name>
<keyword evidence="7 8" id="KW-0460">Magnesium</keyword>
<dbReference type="EC" id="2.7.7.-" evidence="8"/>
<dbReference type="Pfam" id="PF02696">
    <property type="entry name" value="SelO"/>
    <property type="match status" value="1"/>
</dbReference>
<comment type="similarity">
    <text evidence="1 8">Belongs to the SELO family.</text>
</comment>
<evidence type="ECO:0000256" key="3">
    <source>
        <dbReference type="ARBA" id="ARBA00022695"/>
    </source>
</evidence>
<keyword evidence="4 8" id="KW-0479">Metal-binding</keyword>
<feature type="binding site" evidence="8">
    <location>
        <position position="135"/>
    </location>
    <ligand>
        <name>ATP</name>
        <dbReference type="ChEBI" id="CHEBI:30616"/>
    </ligand>
</feature>
<feature type="binding site" evidence="8">
    <location>
        <position position="226"/>
    </location>
    <ligand>
        <name>ATP</name>
        <dbReference type="ChEBI" id="CHEBI:30616"/>
    </ligand>
</feature>
<accession>A0ABP4XY31</accession>
<evidence type="ECO:0000256" key="1">
    <source>
        <dbReference type="ARBA" id="ARBA00009747"/>
    </source>
</evidence>
<evidence type="ECO:0000256" key="4">
    <source>
        <dbReference type="ARBA" id="ARBA00022723"/>
    </source>
</evidence>
<feature type="binding site" evidence="8">
    <location>
        <position position="219"/>
    </location>
    <ligand>
        <name>ATP</name>
        <dbReference type="ChEBI" id="CHEBI:30616"/>
    </ligand>
</feature>
<evidence type="ECO:0000313" key="10">
    <source>
        <dbReference type="EMBL" id="GAA1798108.1"/>
    </source>
</evidence>
<keyword evidence="11" id="KW-1185">Reference proteome</keyword>
<feature type="binding site" evidence="8">
    <location>
        <position position="155"/>
    </location>
    <ligand>
        <name>ATP</name>
        <dbReference type="ChEBI" id="CHEBI:30616"/>
    </ligand>
</feature>
<comment type="caution">
    <text evidence="10">The sequence shown here is derived from an EMBL/GenBank/DDBJ whole genome shotgun (WGS) entry which is preliminary data.</text>
</comment>
<keyword evidence="3 8" id="KW-0548">Nucleotidyltransferase</keyword>
<dbReference type="HAMAP" id="MF_00692">
    <property type="entry name" value="SelO"/>
    <property type="match status" value="1"/>
</dbReference>
<organism evidence="10 11">
    <name type="scientific">Nostocoides veronense</name>
    <dbReference type="NCBI Taxonomy" id="330836"/>
    <lineage>
        <taxon>Bacteria</taxon>
        <taxon>Bacillati</taxon>
        <taxon>Actinomycetota</taxon>
        <taxon>Actinomycetes</taxon>
        <taxon>Micrococcales</taxon>
        <taxon>Intrasporangiaceae</taxon>
        <taxon>Nostocoides</taxon>
    </lineage>
</organism>